<dbReference type="AlphaFoldDB" id="A0A072VEX1"/>
<reference evidence="2" key="5">
    <citation type="journal article" date="2018" name="Nat. Plants">
        <title>Whole-genome landscape of Medicago truncatula symbiotic genes.</title>
        <authorList>
            <person name="Pecrix Y."/>
            <person name="Gamas P."/>
            <person name="Carrere S."/>
        </authorList>
    </citation>
    <scope>NUCLEOTIDE SEQUENCE</scope>
    <source>
        <tissue evidence="2">Leaves</tissue>
    </source>
</reference>
<dbReference type="Proteomes" id="UP000002051">
    <property type="component" value="Unassembled WGS sequence"/>
</dbReference>
<gene>
    <name evidence="1" type="ordered locus">MTR_1g017300</name>
    <name evidence="2" type="ORF">MtrunA17_Chr1g0152101</name>
</gene>
<reference evidence="1 4" key="1">
    <citation type="journal article" date="2011" name="Nature">
        <title>The Medicago genome provides insight into the evolution of rhizobial symbioses.</title>
        <authorList>
            <person name="Young N.D."/>
            <person name="Debelle F."/>
            <person name="Oldroyd G.E."/>
            <person name="Geurts R."/>
            <person name="Cannon S.B."/>
            <person name="Udvardi M.K."/>
            <person name="Benedito V.A."/>
            <person name="Mayer K.F."/>
            <person name="Gouzy J."/>
            <person name="Schoof H."/>
            <person name="Van de Peer Y."/>
            <person name="Proost S."/>
            <person name="Cook D.R."/>
            <person name="Meyers B.C."/>
            <person name="Spannagl M."/>
            <person name="Cheung F."/>
            <person name="De Mita S."/>
            <person name="Krishnakumar V."/>
            <person name="Gundlach H."/>
            <person name="Zhou S."/>
            <person name="Mudge J."/>
            <person name="Bharti A.K."/>
            <person name="Murray J.D."/>
            <person name="Naoumkina M.A."/>
            <person name="Rosen B."/>
            <person name="Silverstein K.A."/>
            <person name="Tang H."/>
            <person name="Rombauts S."/>
            <person name="Zhao P.X."/>
            <person name="Zhou P."/>
            <person name="Barbe V."/>
            <person name="Bardou P."/>
            <person name="Bechner M."/>
            <person name="Bellec A."/>
            <person name="Berger A."/>
            <person name="Berges H."/>
            <person name="Bidwell S."/>
            <person name="Bisseling T."/>
            <person name="Choisne N."/>
            <person name="Couloux A."/>
            <person name="Denny R."/>
            <person name="Deshpande S."/>
            <person name="Dai X."/>
            <person name="Doyle J.J."/>
            <person name="Dudez A.M."/>
            <person name="Farmer A.D."/>
            <person name="Fouteau S."/>
            <person name="Franken C."/>
            <person name="Gibelin C."/>
            <person name="Gish J."/>
            <person name="Goldstein S."/>
            <person name="Gonzalez A.J."/>
            <person name="Green P.J."/>
            <person name="Hallab A."/>
            <person name="Hartog M."/>
            <person name="Hua A."/>
            <person name="Humphray S.J."/>
            <person name="Jeong D.H."/>
            <person name="Jing Y."/>
            <person name="Jocker A."/>
            <person name="Kenton S.M."/>
            <person name="Kim D.J."/>
            <person name="Klee K."/>
            <person name="Lai H."/>
            <person name="Lang C."/>
            <person name="Lin S."/>
            <person name="Macmil S.L."/>
            <person name="Magdelenat G."/>
            <person name="Matthews L."/>
            <person name="McCorrison J."/>
            <person name="Monaghan E.L."/>
            <person name="Mun J.H."/>
            <person name="Najar F.Z."/>
            <person name="Nicholson C."/>
            <person name="Noirot C."/>
            <person name="O'Bleness M."/>
            <person name="Paule C.R."/>
            <person name="Poulain J."/>
            <person name="Prion F."/>
            <person name="Qin B."/>
            <person name="Qu C."/>
            <person name="Retzel E.F."/>
            <person name="Riddle C."/>
            <person name="Sallet E."/>
            <person name="Samain S."/>
            <person name="Samson N."/>
            <person name="Sanders I."/>
            <person name="Saurat O."/>
            <person name="Scarpelli C."/>
            <person name="Schiex T."/>
            <person name="Segurens B."/>
            <person name="Severin A.J."/>
            <person name="Sherrier D.J."/>
            <person name="Shi R."/>
            <person name="Sims S."/>
            <person name="Singer S.R."/>
            <person name="Sinharoy S."/>
            <person name="Sterck L."/>
            <person name="Viollet A."/>
            <person name="Wang B.B."/>
            <person name="Wang K."/>
            <person name="Wang M."/>
            <person name="Wang X."/>
            <person name="Warfsmann J."/>
            <person name="Weissenbach J."/>
            <person name="White D.D."/>
            <person name="White J.D."/>
            <person name="Wiley G.B."/>
            <person name="Wincker P."/>
            <person name="Xing Y."/>
            <person name="Yang L."/>
            <person name="Yao Z."/>
            <person name="Ying F."/>
            <person name="Zhai J."/>
            <person name="Zhou L."/>
            <person name="Zuber A."/>
            <person name="Denarie J."/>
            <person name="Dixon R.A."/>
            <person name="May G.D."/>
            <person name="Schwartz D.C."/>
            <person name="Rogers J."/>
            <person name="Quetier F."/>
            <person name="Town C.D."/>
            <person name="Roe B.A."/>
        </authorList>
    </citation>
    <scope>NUCLEOTIDE SEQUENCE [LARGE SCALE GENOMIC DNA]</scope>
    <source>
        <strain evidence="1">A17</strain>
        <strain evidence="3 4">cv. Jemalong A17</strain>
    </source>
</reference>
<organism evidence="1 4">
    <name type="scientific">Medicago truncatula</name>
    <name type="common">Barrel medic</name>
    <name type="synonym">Medicago tribuloides</name>
    <dbReference type="NCBI Taxonomy" id="3880"/>
    <lineage>
        <taxon>Eukaryota</taxon>
        <taxon>Viridiplantae</taxon>
        <taxon>Streptophyta</taxon>
        <taxon>Embryophyta</taxon>
        <taxon>Tracheophyta</taxon>
        <taxon>Spermatophyta</taxon>
        <taxon>Magnoliopsida</taxon>
        <taxon>eudicotyledons</taxon>
        <taxon>Gunneridae</taxon>
        <taxon>Pentapetalae</taxon>
        <taxon>rosids</taxon>
        <taxon>fabids</taxon>
        <taxon>Fabales</taxon>
        <taxon>Fabaceae</taxon>
        <taxon>Papilionoideae</taxon>
        <taxon>50 kb inversion clade</taxon>
        <taxon>NPAAA clade</taxon>
        <taxon>Hologalegina</taxon>
        <taxon>IRL clade</taxon>
        <taxon>Trifolieae</taxon>
        <taxon>Medicago</taxon>
    </lineage>
</organism>
<sequence length="88" mass="10271">MRRADWLSLHGIEQKDFEVIEKISEPLQFADCGCHDTDLSEVCLIPKAIWCPSVFVWRLIWKQVVLCQFETWKSPIQRNISIIPGLQS</sequence>
<proteinExistence type="predicted"/>
<protein>
    <submittedName>
        <fullName evidence="1 3">Uncharacterized protein</fullName>
    </submittedName>
</protein>
<evidence type="ECO:0000313" key="5">
    <source>
        <dbReference type="Proteomes" id="UP000265566"/>
    </source>
</evidence>
<evidence type="ECO:0000313" key="1">
    <source>
        <dbReference type="EMBL" id="KEH39983.1"/>
    </source>
</evidence>
<keyword evidence="4" id="KW-1185">Reference proteome</keyword>
<dbReference type="HOGENOM" id="CLU_2472404_0_0_1"/>
<dbReference type="Gramene" id="rna619">
    <property type="protein sequence ID" value="RHN77193.1"/>
    <property type="gene ID" value="gene619"/>
</dbReference>
<evidence type="ECO:0000313" key="4">
    <source>
        <dbReference type="Proteomes" id="UP000002051"/>
    </source>
</evidence>
<reference evidence="3" key="3">
    <citation type="submission" date="2015-04" db="UniProtKB">
        <authorList>
            <consortium name="EnsemblPlants"/>
        </authorList>
    </citation>
    <scope>IDENTIFICATION</scope>
    <source>
        <strain evidence="3">cv. Jemalong A17</strain>
    </source>
</reference>
<reference evidence="5" key="4">
    <citation type="journal article" date="2018" name="Nat. Plants">
        <title>Whole-genome landscape of Medicago truncatula symbiotic genes.</title>
        <authorList>
            <person name="Pecrix Y."/>
            <person name="Staton S.E."/>
            <person name="Sallet E."/>
            <person name="Lelandais-Briere C."/>
            <person name="Moreau S."/>
            <person name="Carrere S."/>
            <person name="Blein T."/>
            <person name="Jardinaud M.F."/>
            <person name="Latrasse D."/>
            <person name="Zouine M."/>
            <person name="Zahm M."/>
            <person name="Kreplak J."/>
            <person name="Mayjonade B."/>
            <person name="Satge C."/>
            <person name="Perez M."/>
            <person name="Cauet S."/>
            <person name="Marande W."/>
            <person name="Chantry-Darmon C."/>
            <person name="Lopez-Roques C."/>
            <person name="Bouchez O."/>
            <person name="Berard A."/>
            <person name="Debelle F."/>
            <person name="Munos S."/>
            <person name="Bendahmane A."/>
            <person name="Berges H."/>
            <person name="Niebel A."/>
            <person name="Buitink J."/>
            <person name="Frugier F."/>
            <person name="Benhamed M."/>
            <person name="Crespi M."/>
            <person name="Gouzy J."/>
            <person name="Gamas P."/>
        </authorList>
    </citation>
    <scope>NUCLEOTIDE SEQUENCE [LARGE SCALE GENOMIC DNA]</scope>
    <source>
        <strain evidence="5">cv. Jemalong A17</strain>
    </source>
</reference>
<dbReference type="Proteomes" id="UP000265566">
    <property type="component" value="Chromosome 1"/>
</dbReference>
<accession>A0A072VEX1</accession>
<dbReference type="EMBL" id="CM001217">
    <property type="protein sequence ID" value="KEH39983.1"/>
    <property type="molecule type" value="Genomic_DNA"/>
</dbReference>
<evidence type="ECO:0000313" key="3">
    <source>
        <dbReference type="EnsemblPlants" id="KEH39983"/>
    </source>
</evidence>
<dbReference type="EnsemblPlants" id="KEH39983">
    <property type="protein sequence ID" value="KEH39983"/>
    <property type="gene ID" value="MTR_1g017300"/>
</dbReference>
<reference evidence="1 4" key="2">
    <citation type="journal article" date="2014" name="BMC Genomics">
        <title>An improved genome release (version Mt4.0) for the model legume Medicago truncatula.</title>
        <authorList>
            <person name="Tang H."/>
            <person name="Krishnakumar V."/>
            <person name="Bidwell S."/>
            <person name="Rosen B."/>
            <person name="Chan A."/>
            <person name="Zhou S."/>
            <person name="Gentzbittel L."/>
            <person name="Childs K.L."/>
            <person name="Yandell M."/>
            <person name="Gundlach H."/>
            <person name="Mayer K.F."/>
            <person name="Schwartz D.C."/>
            <person name="Town C.D."/>
        </authorList>
    </citation>
    <scope>GENOME REANNOTATION</scope>
    <source>
        <strain evidence="1">A17</strain>
        <strain evidence="3 4">cv. Jemalong A17</strain>
    </source>
</reference>
<name>A0A072VEX1_MEDTR</name>
<evidence type="ECO:0000313" key="2">
    <source>
        <dbReference type="EMBL" id="RHN77193.1"/>
    </source>
</evidence>
<dbReference type="EMBL" id="PSQE01000001">
    <property type="protein sequence ID" value="RHN77193.1"/>
    <property type="molecule type" value="Genomic_DNA"/>
</dbReference>